<organism evidence="3 4">
    <name type="scientific">Nocardia huaxiensis</name>
    <dbReference type="NCBI Taxonomy" id="2755382"/>
    <lineage>
        <taxon>Bacteria</taxon>
        <taxon>Bacillati</taxon>
        <taxon>Actinomycetota</taxon>
        <taxon>Actinomycetes</taxon>
        <taxon>Mycobacteriales</taxon>
        <taxon>Nocardiaceae</taxon>
        <taxon>Nocardia</taxon>
    </lineage>
</organism>
<evidence type="ECO:0000259" key="2">
    <source>
        <dbReference type="Pfam" id="PF14361"/>
    </source>
</evidence>
<dbReference type="AlphaFoldDB" id="A0A7D6ZGE6"/>
<dbReference type="InterPro" id="IPR025751">
    <property type="entry name" value="RsbRD_N_dom"/>
</dbReference>
<dbReference type="RefSeq" id="WP_181581517.1">
    <property type="nucleotide sequence ID" value="NZ_CP059399.1"/>
</dbReference>
<dbReference type="Pfam" id="PF13556">
    <property type="entry name" value="HTH_30"/>
    <property type="match status" value="1"/>
</dbReference>
<dbReference type="EMBL" id="CP059399">
    <property type="protein sequence ID" value="QLY30319.1"/>
    <property type="molecule type" value="Genomic_DNA"/>
</dbReference>
<dbReference type="Gene3D" id="1.10.10.2840">
    <property type="entry name" value="PucR C-terminal helix-turn-helix domain"/>
    <property type="match status" value="1"/>
</dbReference>
<dbReference type="InterPro" id="IPR051448">
    <property type="entry name" value="CdaR-like_regulators"/>
</dbReference>
<evidence type="ECO:0000313" key="3">
    <source>
        <dbReference type="EMBL" id="QLY30319.1"/>
    </source>
</evidence>
<dbReference type="PANTHER" id="PTHR33744">
    <property type="entry name" value="CARBOHYDRATE DIACID REGULATOR"/>
    <property type="match status" value="1"/>
</dbReference>
<sequence>MPHPEALPGLDSPILTRLLARLGDIAQNVFEAGLGTVPATADLPYEHFAEEVLPHMVSGFINFLRVIEERRPLTAEEVAEFVVPVVERNAEDRIPLRLLMTTVFVGARRGWLEMAGEARPEDLEELITLGAYALDLLMHLTITMAEVHADVGETVYTVEREAHRTLATALLRGAPAEDLAARADVTLEEHYDVLAIHARTGPLVPIADNLATRRRIRLVHRALAARTGSAPLYVFDGSAGIALLPSGSGAYDDLADTFAQQFGLDVHMAEYSGVARADLPEAARHVTDLAELARLLGRPTGIYRLDDLLLEYQLTRPGPARDRLSERIAPILGHPHLFEALDAHIRHGSDRKAAAAVLHVHPNTHSYRLRRVAELTGLDPSDPHDSRLLAAALTVHRLYPAVEPAAVHAESA</sequence>
<dbReference type="KEGG" id="nhu:H0264_35180"/>
<evidence type="ECO:0000259" key="1">
    <source>
        <dbReference type="Pfam" id="PF13556"/>
    </source>
</evidence>
<dbReference type="InterPro" id="IPR025736">
    <property type="entry name" value="PucR_C-HTH_dom"/>
</dbReference>
<feature type="domain" description="RsbT co-antagonist protein RsbRD N-terminal" evidence="2">
    <location>
        <begin position="24"/>
        <end position="161"/>
    </location>
</feature>
<dbReference type="InterPro" id="IPR042070">
    <property type="entry name" value="PucR_C-HTH_sf"/>
</dbReference>
<reference evidence="3 4" key="1">
    <citation type="submission" date="2020-07" db="EMBL/GenBank/DDBJ databases">
        <authorList>
            <person name="Zhuang K."/>
            <person name="Ran Y."/>
        </authorList>
    </citation>
    <scope>NUCLEOTIDE SEQUENCE [LARGE SCALE GENOMIC DNA]</scope>
    <source>
        <strain evidence="3 4">WCH-YHL-001</strain>
    </source>
</reference>
<keyword evidence="4" id="KW-1185">Reference proteome</keyword>
<evidence type="ECO:0000313" key="4">
    <source>
        <dbReference type="Proteomes" id="UP000515512"/>
    </source>
</evidence>
<dbReference type="Proteomes" id="UP000515512">
    <property type="component" value="Chromosome"/>
</dbReference>
<name>A0A7D6ZGE6_9NOCA</name>
<dbReference type="Pfam" id="PF14361">
    <property type="entry name" value="RsbRD_N"/>
    <property type="match status" value="1"/>
</dbReference>
<accession>A0A7D6ZGE6</accession>
<protein>
    <submittedName>
        <fullName evidence="3">Helix-turn-helix domain-containing protein</fullName>
    </submittedName>
</protein>
<gene>
    <name evidence="3" type="ORF">H0264_35180</name>
</gene>
<dbReference type="PANTHER" id="PTHR33744:SF1">
    <property type="entry name" value="DNA-BINDING TRANSCRIPTIONAL ACTIVATOR ADER"/>
    <property type="match status" value="1"/>
</dbReference>
<proteinExistence type="predicted"/>
<feature type="domain" description="PucR C-terminal helix-turn-helix" evidence="1">
    <location>
        <begin position="337"/>
        <end position="394"/>
    </location>
</feature>